<sequence>MKVILFGATGMVGQGVLRECLLDNGVESVLSVGRTALEQTHSKLNNLVHADLYNYSAIESELSGYDACFFCLGVSASGMSEAQYHRITYDLTLAAAQTLSRLNPQMTFVYVTGMGTDSSERGRSMWARVKGKTENALLRLPFKAAYMFRPGMIQPLHGIKSKTGLYRAIYAVTVPLLPLIKAMAPSAITTTEQVGRAMIKVARDGASRPVLEAADISTY</sequence>
<organism evidence="3 4">
    <name type="scientific">Stenotrophobium rhamnosiphilum</name>
    <dbReference type="NCBI Taxonomy" id="2029166"/>
    <lineage>
        <taxon>Bacteria</taxon>
        <taxon>Pseudomonadati</taxon>
        <taxon>Pseudomonadota</taxon>
        <taxon>Gammaproteobacteria</taxon>
        <taxon>Nevskiales</taxon>
        <taxon>Nevskiaceae</taxon>
        <taxon>Stenotrophobium</taxon>
    </lineage>
</organism>
<keyword evidence="4" id="KW-1185">Reference proteome</keyword>
<dbReference type="AlphaFoldDB" id="A0A2T5MFK7"/>
<evidence type="ECO:0000256" key="1">
    <source>
        <dbReference type="ARBA" id="ARBA00004370"/>
    </source>
</evidence>
<reference evidence="3 4" key="1">
    <citation type="submission" date="2018-04" db="EMBL/GenBank/DDBJ databases">
        <title>Novel species isolated from glacier.</title>
        <authorList>
            <person name="Liu Q."/>
            <person name="Xin Y.-H."/>
        </authorList>
    </citation>
    <scope>NUCLEOTIDE SEQUENCE [LARGE SCALE GENOMIC DNA]</scope>
    <source>
        <strain evidence="3 4">GT1R17</strain>
    </source>
</reference>
<dbReference type="PANTHER" id="PTHR14097:SF8">
    <property type="entry name" value="NAD(P)-BINDING DOMAIN-CONTAINING PROTEIN"/>
    <property type="match status" value="1"/>
</dbReference>
<dbReference type="GO" id="GO:0016020">
    <property type="term" value="C:membrane"/>
    <property type="evidence" value="ECO:0007669"/>
    <property type="project" value="UniProtKB-SubCell"/>
</dbReference>
<dbReference type="EMBL" id="QANS01000003">
    <property type="protein sequence ID" value="PTU31361.1"/>
    <property type="molecule type" value="Genomic_DNA"/>
</dbReference>
<evidence type="ECO:0000259" key="2">
    <source>
        <dbReference type="Pfam" id="PF01370"/>
    </source>
</evidence>
<dbReference type="Gene3D" id="3.40.50.720">
    <property type="entry name" value="NAD(P)-binding Rossmann-like Domain"/>
    <property type="match status" value="1"/>
</dbReference>
<feature type="domain" description="NAD-dependent epimerase/dehydratase" evidence="2">
    <location>
        <begin position="3"/>
        <end position="111"/>
    </location>
</feature>
<dbReference type="Proteomes" id="UP000244248">
    <property type="component" value="Unassembled WGS sequence"/>
</dbReference>
<evidence type="ECO:0000313" key="4">
    <source>
        <dbReference type="Proteomes" id="UP000244248"/>
    </source>
</evidence>
<comment type="caution">
    <text evidence="3">The sequence shown here is derived from an EMBL/GenBank/DDBJ whole genome shotgun (WGS) entry which is preliminary data.</text>
</comment>
<proteinExistence type="predicted"/>
<dbReference type="InterPro" id="IPR001509">
    <property type="entry name" value="Epimerase_deHydtase"/>
</dbReference>
<name>A0A2T5MFK7_9GAMM</name>
<protein>
    <submittedName>
        <fullName evidence="3">Epimerase</fullName>
    </submittedName>
</protein>
<dbReference type="Pfam" id="PF01370">
    <property type="entry name" value="Epimerase"/>
    <property type="match status" value="1"/>
</dbReference>
<comment type="subcellular location">
    <subcellularLocation>
        <location evidence="1">Membrane</location>
    </subcellularLocation>
</comment>
<gene>
    <name evidence="3" type="ORF">CJD38_08440</name>
</gene>
<evidence type="ECO:0000313" key="3">
    <source>
        <dbReference type="EMBL" id="PTU31361.1"/>
    </source>
</evidence>
<dbReference type="SUPFAM" id="SSF51735">
    <property type="entry name" value="NAD(P)-binding Rossmann-fold domains"/>
    <property type="match status" value="1"/>
</dbReference>
<dbReference type="RefSeq" id="WP_107939904.1">
    <property type="nucleotide sequence ID" value="NZ_QANS01000003.1"/>
</dbReference>
<accession>A0A2T5MFK7</accession>
<dbReference type="InterPro" id="IPR036291">
    <property type="entry name" value="NAD(P)-bd_dom_sf"/>
</dbReference>
<dbReference type="PANTHER" id="PTHR14097">
    <property type="entry name" value="OXIDOREDUCTASE HTATIP2"/>
    <property type="match status" value="1"/>
</dbReference>
<dbReference type="OrthoDB" id="9798632at2"/>